<dbReference type="PATRIC" id="fig|1337887.3.peg.3511"/>
<reference evidence="2 3" key="1">
    <citation type="journal article" date="2014" name="FEMS Microbiol. Lett.">
        <title>Genome sequencing analysis reveals virulence-related gene content of Ochrobactrum intermedium strain 229E, a urease-positive strain isolated from the human gastric niche.</title>
        <authorList>
            <person name="Kulkarni G.J."/>
            <person name="Shetty S."/>
            <person name="Dharne M.S."/>
            <person name="Shouche Y.S."/>
        </authorList>
    </citation>
    <scope>NUCLEOTIDE SEQUENCE [LARGE SCALE GENOMIC DNA]</scope>
    <source>
        <strain evidence="2 3">229E</strain>
    </source>
</reference>
<evidence type="ECO:0000256" key="1">
    <source>
        <dbReference type="SAM" id="MobiDB-lite"/>
    </source>
</evidence>
<dbReference type="Proteomes" id="UP000016842">
    <property type="component" value="Unassembled WGS sequence"/>
</dbReference>
<dbReference type="EMBL" id="ASXJ01000202">
    <property type="protein sequence ID" value="ERM01091.1"/>
    <property type="molecule type" value="Genomic_DNA"/>
</dbReference>
<feature type="region of interest" description="Disordered" evidence="1">
    <location>
        <begin position="28"/>
        <end position="74"/>
    </location>
</feature>
<evidence type="ECO:0000313" key="2">
    <source>
        <dbReference type="EMBL" id="ERM01091.1"/>
    </source>
</evidence>
<gene>
    <name evidence="2" type="ORF">Q644_23595</name>
</gene>
<comment type="caution">
    <text evidence="2">The sequence shown here is derived from an EMBL/GenBank/DDBJ whole genome shotgun (WGS) entry which is preliminary data.</text>
</comment>
<sequence length="142" mass="14956">MLQAAGSRTQQCALLAAFSSRKFSGKASVRATRSGHRTGGGETGLAARPGKGWFGPSSPLGGGGLGGSDLPEPNRLRQRVDAEAIIGLQCEADKAKMWPTITIANTHSLFVNDGFPPLFPIYWGFFRPMSGSKNRLADAAPP</sequence>
<accession>U4VE53</accession>
<proteinExistence type="predicted"/>
<name>U4VE53_9HYPH</name>
<evidence type="ECO:0000313" key="3">
    <source>
        <dbReference type="Proteomes" id="UP000016842"/>
    </source>
</evidence>
<dbReference type="AlphaFoldDB" id="U4VE53"/>
<organism evidence="2 3">
    <name type="scientific">Brucella intermedia 229E</name>
    <dbReference type="NCBI Taxonomy" id="1337887"/>
    <lineage>
        <taxon>Bacteria</taxon>
        <taxon>Pseudomonadati</taxon>
        <taxon>Pseudomonadota</taxon>
        <taxon>Alphaproteobacteria</taxon>
        <taxon>Hyphomicrobiales</taxon>
        <taxon>Brucellaceae</taxon>
        <taxon>Brucella/Ochrobactrum group</taxon>
        <taxon>Brucella</taxon>
    </lineage>
</organism>
<protein>
    <submittedName>
        <fullName evidence="2">Uncharacterized protein</fullName>
    </submittedName>
</protein>